<dbReference type="InterPro" id="IPR012337">
    <property type="entry name" value="RNaseH-like_sf"/>
</dbReference>
<dbReference type="InterPro" id="IPR013520">
    <property type="entry name" value="Ribonucl_H"/>
</dbReference>
<evidence type="ECO:0000259" key="4">
    <source>
        <dbReference type="SMART" id="SM00479"/>
    </source>
</evidence>
<gene>
    <name evidence="5" type="ORF">JQC75_07495</name>
</gene>
<dbReference type="SMART" id="SM00479">
    <property type="entry name" value="EXOIII"/>
    <property type="match status" value="1"/>
</dbReference>
<feature type="domain" description="Exonuclease" evidence="4">
    <location>
        <begin position="42"/>
        <end position="215"/>
    </location>
</feature>
<dbReference type="InterPro" id="IPR036397">
    <property type="entry name" value="RNaseH_sf"/>
</dbReference>
<evidence type="ECO:0000256" key="2">
    <source>
        <dbReference type="ARBA" id="ARBA00022801"/>
    </source>
</evidence>
<name>A0ABX7G7I3_9GAMM</name>
<dbReference type="RefSeq" id="WP_203326792.1">
    <property type="nucleotide sequence ID" value="NZ_CP069213.1"/>
</dbReference>
<proteinExistence type="predicted"/>
<dbReference type="Pfam" id="PF00929">
    <property type="entry name" value="RNase_T"/>
    <property type="match status" value="1"/>
</dbReference>
<dbReference type="Proteomes" id="UP000596252">
    <property type="component" value="Chromosome"/>
</dbReference>
<dbReference type="CDD" id="cd06127">
    <property type="entry name" value="DEDDh"/>
    <property type="match status" value="1"/>
</dbReference>
<reference evidence="5 6" key="1">
    <citation type="journal article" date="2012" name="Antonie Van Leeuwenhoek">
        <title>Shewanella litorisediminis sp. nov., a gammaproteobacterium isolated from a tidal flat sediment.</title>
        <authorList>
            <person name="Lee M.H."/>
            <person name="Yoon J.H."/>
        </authorList>
    </citation>
    <scope>NUCLEOTIDE SEQUENCE [LARGE SCALE GENOMIC DNA]</scope>
    <source>
        <strain evidence="5 6">SMK1-12</strain>
    </source>
</reference>
<dbReference type="EMBL" id="CP069213">
    <property type="protein sequence ID" value="QRH03234.1"/>
    <property type="molecule type" value="Genomic_DNA"/>
</dbReference>
<protein>
    <submittedName>
        <fullName evidence="5">3'-5' exonuclease</fullName>
    </submittedName>
</protein>
<dbReference type="SUPFAM" id="SSF53098">
    <property type="entry name" value="Ribonuclease H-like"/>
    <property type="match status" value="1"/>
</dbReference>
<organism evidence="5 6">
    <name type="scientific">Shewanella litorisediminis</name>
    <dbReference type="NCBI Taxonomy" id="1173586"/>
    <lineage>
        <taxon>Bacteria</taxon>
        <taxon>Pseudomonadati</taxon>
        <taxon>Pseudomonadota</taxon>
        <taxon>Gammaproteobacteria</taxon>
        <taxon>Alteromonadales</taxon>
        <taxon>Shewanellaceae</taxon>
        <taxon>Shewanella</taxon>
    </lineage>
</organism>
<keyword evidence="1" id="KW-0540">Nuclease</keyword>
<evidence type="ECO:0000256" key="1">
    <source>
        <dbReference type="ARBA" id="ARBA00022722"/>
    </source>
</evidence>
<keyword evidence="2" id="KW-0378">Hydrolase</keyword>
<accession>A0ABX7G7I3</accession>
<evidence type="ECO:0000313" key="6">
    <source>
        <dbReference type="Proteomes" id="UP000596252"/>
    </source>
</evidence>
<dbReference type="Gene3D" id="3.30.420.10">
    <property type="entry name" value="Ribonuclease H-like superfamily/Ribonuclease H"/>
    <property type="match status" value="1"/>
</dbReference>
<sequence>MVSRAFLRPRLWWRSRTIEDSLARALVDSQRALLSVTAEAAPMLALDLEMTGLDPGRDQILAIGVVPIDGGVIQLQDAESILVEIRGSVGQSAVIHGITDRELHNALPLAEAMNWLMQKMSGRILVAHHAPLDLAFIRANMNRSLGMSMPLLAIDTLAIERKRLLRVHEVIQEGSLRLGASRQRYGLPVYDAHNALTDALSCAELLLAQLAAIGGARTCIAELVTFCD</sequence>
<dbReference type="PANTHER" id="PTHR30231">
    <property type="entry name" value="DNA POLYMERASE III SUBUNIT EPSILON"/>
    <property type="match status" value="1"/>
</dbReference>
<keyword evidence="6" id="KW-1185">Reference proteome</keyword>
<evidence type="ECO:0000313" key="5">
    <source>
        <dbReference type="EMBL" id="QRH03234.1"/>
    </source>
</evidence>
<evidence type="ECO:0000256" key="3">
    <source>
        <dbReference type="ARBA" id="ARBA00022839"/>
    </source>
</evidence>
<dbReference type="PANTHER" id="PTHR30231:SF4">
    <property type="entry name" value="PROTEIN NEN2"/>
    <property type="match status" value="1"/>
</dbReference>
<keyword evidence="3 5" id="KW-0269">Exonuclease</keyword>
<dbReference type="GO" id="GO:0004527">
    <property type="term" value="F:exonuclease activity"/>
    <property type="evidence" value="ECO:0007669"/>
    <property type="project" value="UniProtKB-KW"/>
</dbReference>